<dbReference type="InterPro" id="IPR043504">
    <property type="entry name" value="Peptidase_S1_PA_chymotrypsin"/>
</dbReference>
<dbReference type="Gene3D" id="2.40.10.10">
    <property type="entry name" value="Trypsin-like serine proteases"/>
    <property type="match status" value="1"/>
</dbReference>
<keyword evidence="2" id="KW-0378">Hydrolase</keyword>
<keyword evidence="2" id="KW-0645">Protease</keyword>
<gene>
    <name evidence="2" type="ORF">GGE15_002728</name>
</gene>
<reference evidence="2 3" key="1">
    <citation type="submission" date="2020-08" db="EMBL/GenBank/DDBJ databases">
        <title>Genomic Encyclopedia of Type Strains, Phase IV (KMG-V): Genome sequencing to study the core and pangenomes of soil and plant-associated prokaryotes.</title>
        <authorList>
            <person name="Whitman W."/>
        </authorList>
    </citation>
    <scope>NUCLEOTIDE SEQUENCE [LARGE SCALE GENOMIC DNA]</scope>
    <source>
        <strain evidence="2 3">SEMIA 414</strain>
    </source>
</reference>
<proteinExistence type="predicted"/>
<name>A0A7W6XX89_9HYPH</name>
<dbReference type="SUPFAM" id="SSF50494">
    <property type="entry name" value="Trypsin-like serine proteases"/>
    <property type="match status" value="1"/>
</dbReference>
<comment type="caution">
    <text evidence="2">The sequence shown here is derived from an EMBL/GenBank/DDBJ whole genome shotgun (WGS) entry which is preliminary data.</text>
</comment>
<organism evidence="2 3">
    <name type="scientific">Rhizobium esperanzae</name>
    <dbReference type="NCBI Taxonomy" id="1967781"/>
    <lineage>
        <taxon>Bacteria</taxon>
        <taxon>Pseudomonadati</taxon>
        <taxon>Pseudomonadota</taxon>
        <taxon>Alphaproteobacteria</taxon>
        <taxon>Hyphomicrobiales</taxon>
        <taxon>Rhizobiaceae</taxon>
        <taxon>Rhizobium/Agrobacterium group</taxon>
        <taxon>Rhizobium</taxon>
    </lineage>
</organism>
<dbReference type="EMBL" id="JACIHI010000005">
    <property type="protein sequence ID" value="MBB4439464.1"/>
    <property type="molecule type" value="Genomic_DNA"/>
</dbReference>
<evidence type="ECO:0000313" key="3">
    <source>
        <dbReference type="Proteomes" id="UP000533724"/>
    </source>
</evidence>
<evidence type="ECO:0000313" key="2">
    <source>
        <dbReference type="EMBL" id="MBB4439464.1"/>
    </source>
</evidence>
<keyword evidence="1" id="KW-0732">Signal</keyword>
<dbReference type="GO" id="GO:0006508">
    <property type="term" value="P:proteolysis"/>
    <property type="evidence" value="ECO:0007669"/>
    <property type="project" value="UniProtKB-KW"/>
</dbReference>
<dbReference type="Proteomes" id="UP000533724">
    <property type="component" value="Unassembled WGS sequence"/>
</dbReference>
<feature type="chain" id="PRO_5031298443" evidence="1">
    <location>
        <begin position="24"/>
        <end position="60"/>
    </location>
</feature>
<sequence>MVTVRRSILSAFFSAALASTCLADAPTSSGTGFAVTPSGWLLTNAHVVQGCKQRHSSPAL</sequence>
<dbReference type="InterPro" id="IPR009003">
    <property type="entry name" value="Peptidase_S1_PA"/>
</dbReference>
<dbReference type="GO" id="GO:0008233">
    <property type="term" value="F:peptidase activity"/>
    <property type="evidence" value="ECO:0007669"/>
    <property type="project" value="UniProtKB-KW"/>
</dbReference>
<feature type="signal peptide" evidence="1">
    <location>
        <begin position="1"/>
        <end position="23"/>
    </location>
</feature>
<evidence type="ECO:0000256" key="1">
    <source>
        <dbReference type="SAM" id="SignalP"/>
    </source>
</evidence>
<dbReference type="AlphaFoldDB" id="A0A7W6XX89"/>
<accession>A0A7W6XX89</accession>
<protein>
    <submittedName>
        <fullName evidence="2">S1-C subfamily serine protease</fullName>
    </submittedName>
</protein>